<sequence length="41" mass="4682">MSARQFGMHHRTVVPENFERPPRTAEELEAESADPLDAETE</sequence>
<organism evidence="2 3">
    <name type="scientific">Halomarina salina</name>
    <dbReference type="NCBI Taxonomy" id="1872699"/>
    <lineage>
        <taxon>Archaea</taxon>
        <taxon>Methanobacteriati</taxon>
        <taxon>Methanobacteriota</taxon>
        <taxon>Stenosarchaea group</taxon>
        <taxon>Halobacteria</taxon>
        <taxon>Halobacteriales</taxon>
        <taxon>Natronomonadaceae</taxon>
        <taxon>Halomarina</taxon>
    </lineage>
</organism>
<comment type="caution">
    <text evidence="2">The sequence shown here is derived from an EMBL/GenBank/DDBJ whole genome shotgun (WGS) entry which is preliminary data.</text>
</comment>
<protein>
    <submittedName>
        <fullName evidence="2">Uncharacterized protein</fullName>
    </submittedName>
</protein>
<accession>A0ABD5RJW3</accession>
<feature type="compositionally biased region" description="Acidic residues" evidence="1">
    <location>
        <begin position="27"/>
        <end position="41"/>
    </location>
</feature>
<evidence type="ECO:0000313" key="3">
    <source>
        <dbReference type="Proteomes" id="UP001596099"/>
    </source>
</evidence>
<dbReference type="Proteomes" id="UP001596099">
    <property type="component" value="Unassembled WGS sequence"/>
</dbReference>
<dbReference type="AlphaFoldDB" id="A0ABD5RJW3"/>
<reference evidence="2 3" key="1">
    <citation type="journal article" date="2019" name="Int. J. Syst. Evol. Microbiol.">
        <title>The Global Catalogue of Microorganisms (GCM) 10K type strain sequencing project: providing services to taxonomists for standard genome sequencing and annotation.</title>
        <authorList>
            <consortium name="The Broad Institute Genomics Platform"/>
            <consortium name="The Broad Institute Genome Sequencing Center for Infectious Disease"/>
            <person name="Wu L."/>
            <person name="Ma J."/>
        </authorList>
    </citation>
    <scope>NUCLEOTIDE SEQUENCE [LARGE SCALE GENOMIC DNA]</scope>
    <source>
        <strain evidence="2 3">CGMCC 1.12543</strain>
    </source>
</reference>
<evidence type="ECO:0000256" key="1">
    <source>
        <dbReference type="SAM" id="MobiDB-lite"/>
    </source>
</evidence>
<feature type="compositionally biased region" description="Basic and acidic residues" evidence="1">
    <location>
        <begin position="17"/>
        <end position="26"/>
    </location>
</feature>
<gene>
    <name evidence="2" type="ORF">ACFPYI_04790</name>
</gene>
<dbReference type="EMBL" id="JBHSQH010000001">
    <property type="protein sequence ID" value="MFC5970643.1"/>
    <property type="molecule type" value="Genomic_DNA"/>
</dbReference>
<proteinExistence type="predicted"/>
<name>A0ABD5RJW3_9EURY</name>
<evidence type="ECO:0000313" key="2">
    <source>
        <dbReference type="EMBL" id="MFC5970643.1"/>
    </source>
</evidence>
<keyword evidence="3" id="KW-1185">Reference proteome</keyword>
<feature type="region of interest" description="Disordered" evidence="1">
    <location>
        <begin position="1"/>
        <end position="41"/>
    </location>
</feature>
<dbReference type="RefSeq" id="WP_282594440.1">
    <property type="nucleotide sequence ID" value="NZ_JALLGW010000001.1"/>
</dbReference>